<reference evidence="1 2" key="1">
    <citation type="submission" date="2019-02" db="EMBL/GenBank/DDBJ databases">
        <title>Jishengella sp. nov., isolated from a root of Zingiber montanum.</title>
        <authorList>
            <person name="Kuncharoen N."/>
            <person name="Kudo T."/>
            <person name="Masahiro Y."/>
            <person name="Ohkuma M."/>
            <person name="Tanasupawat S."/>
        </authorList>
    </citation>
    <scope>NUCLEOTIDE SEQUENCE [LARGE SCALE GENOMIC DNA]</scope>
    <source>
        <strain evidence="1 2">PLAI 1-1</strain>
    </source>
</reference>
<evidence type="ECO:0000313" key="2">
    <source>
        <dbReference type="Proteomes" id="UP000292274"/>
    </source>
</evidence>
<sequence length="122" mass="13828">MASKTLLARGGLTYVDRRDFTRGDSLRVVERMRWPSVRLWVEGSKLTFSSRAGSDVLQHAEVTALPHGPILGRHWALALAVSFRTAERDQVLLFWTPRARAVLRELARLGWDADPRADDFVT</sequence>
<protein>
    <submittedName>
        <fullName evidence="1">Uncharacterized protein</fullName>
    </submittedName>
</protein>
<gene>
    <name evidence="1" type="ORF">E0H26_28500</name>
</gene>
<evidence type="ECO:0000313" key="1">
    <source>
        <dbReference type="EMBL" id="TCB88661.1"/>
    </source>
</evidence>
<organism evidence="1 2">
    <name type="scientific">Micromonospora zingiberis</name>
    <dbReference type="NCBI Taxonomy" id="2053011"/>
    <lineage>
        <taxon>Bacteria</taxon>
        <taxon>Bacillati</taxon>
        <taxon>Actinomycetota</taxon>
        <taxon>Actinomycetes</taxon>
        <taxon>Micromonosporales</taxon>
        <taxon>Micromonosporaceae</taxon>
        <taxon>Micromonospora</taxon>
    </lineage>
</organism>
<dbReference type="RefSeq" id="WP_131309502.1">
    <property type="nucleotide sequence ID" value="NZ_SJJR01000037.1"/>
</dbReference>
<dbReference type="AlphaFoldDB" id="A0A4R0G1U8"/>
<keyword evidence="2" id="KW-1185">Reference proteome</keyword>
<name>A0A4R0G1U8_9ACTN</name>
<dbReference type="EMBL" id="SJJR01000037">
    <property type="protein sequence ID" value="TCB88661.1"/>
    <property type="molecule type" value="Genomic_DNA"/>
</dbReference>
<comment type="caution">
    <text evidence="1">The sequence shown here is derived from an EMBL/GenBank/DDBJ whole genome shotgun (WGS) entry which is preliminary data.</text>
</comment>
<dbReference type="Proteomes" id="UP000292274">
    <property type="component" value="Unassembled WGS sequence"/>
</dbReference>
<accession>A0A4R0G1U8</accession>
<proteinExistence type="predicted"/>
<dbReference type="OrthoDB" id="3381794at2"/>